<reference evidence="4" key="1">
    <citation type="journal article" date="2022" name="Int. J. Mol. Sci.">
        <title>Draft Genome of Tanacetum Coccineum: Genomic Comparison of Closely Related Tanacetum-Family Plants.</title>
        <authorList>
            <person name="Yamashiro T."/>
            <person name="Shiraishi A."/>
            <person name="Nakayama K."/>
            <person name="Satake H."/>
        </authorList>
    </citation>
    <scope>NUCLEOTIDE SEQUENCE</scope>
</reference>
<dbReference type="InterPro" id="IPR036875">
    <property type="entry name" value="Znf_CCHC_sf"/>
</dbReference>
<dbReference type="SUPFAM" id="SSF57756">
    <property type="entry name" value="Retrovirus zinc finger-like domains"/>
    <property type="match status" value="1"/>
</dbReference>
<proteinExistence type="predicted"/>
<dbReference type="InterPro" id="IPR001878">
    <property type="entry name" value="Znf_CCHC"/>
</dbReference>
<feature type="domain" description="CCHC-type" evidence="3">
    <location>
        <begin position="36"/>
        <end position="49"/>
    </location>
</feature>
<gene>
    <name evidence="4" type="ORF">Tco_0941067</name>
</gene>
<keyword evidence="1" id="KW-0863">Zinc-finger</keyword>
<evidence type="ECO:0000313" key="5">
    <source>
        <dbReference type="Proteomes" id="UP001151760"/>
    </source>
</evidence>
<keyword evidence="5" id="KW-1185">Reference proteome</keyword>
<organism evidence="4 5">
    <name type="scientific">Tanacetum coccineum</name>
    <dbReference type="NCBI Taxonomy" id="301880"/>
    <lineage>
        <taxon>Eukaryota</taxon>
        <taxon>Viridiplantae</taxon>
        <taxon>Streptophyta</taxon>
        <taxon>Embryophyta</taxon>
        <taxon>Tracheophyta</taxon>
        <taxon>Spermatophyta</taxon>
        <taxon>Magnoliopsida</taxon>
        <taxon>eudicotyledons</taxon>
        <taxon>Gunneridae</taxon>
        <taxon>Pentapetalae</taxon>
        <taxon>asterids</taxon>
        <taxon>campanulids</taxon>
        <taxon>Asterales</taxon>
        <taxon>Asteraceae</taxon>
        <taxon>Asteroideae</taxon>
        <taxon>Anthemideae</taxon>
        <taxon>Anthemidinae</taxon>
        <taxon>Tanacetum</taxon>
    </lineage>
</organism>
<evidence type="ECO:0000256" key="2">
    <source>
        <dbReference type="SAM" id="Coils"/>
    </source>
</evidence>
<dbReference type="Gene3D" id="4.10.60.10">
    <property type="entry name" value="Zinc finger, CCHC-type"/>
    <property type="match status" value="1"/>
</dbReference>
<evidence type="ECO:0000313" key="4">
    <source>
        <dbReference type="EMBL" id="GJT41202.1"/>
    </source>
</evidence>
<keyword evidence="2" id="KW-0175">Coiled coil</keyword>
<comment type="caution">
    <text evidence="4">The sequence shown here is derived from an EMBL/GenBank/DDBJ whole genome shotgun (WGS) entry which is preliminary data.</text>
</comment>
<dbReference type="Proteomes" id="UP001151760">
    <property type="component" value="Unassembled WGS sequence"/>
</dbReference>
<evidence type="ECO:0000259" key="3">
    <source>
        <dbReference type="PROSITE" id="PS50158"/>
    </source>
</evidence>
<feature type="coiled-coil region" evidence="2">
    <location>
        <begin position="155"/>
        <end position="217"/>
    </location>
</feature>
<dbReference type="SMART" id="SM00343">
    <property type="entry name" value="ZnF_C2HC"/>
    <property type="match status" value="1"/>
</dbReference>
<dbReference type="PROSITE" id="PS50158">
    <property type="entry name" value="ZF_CCHC"/>
    <property type="match status" value="1"/>
</dbReference>
<keyword evidence="1" id="KW-0862">Zinc</keyword>
<name>A0ABQ5DQ04_9ASTR</name>
<sequence>MAMLTMRARRFLKKTGRNLGVNGTDTIGFDKTKVVCYNCHRRGHFSRECMAPKNQDSKNRETIRRTVPIEETTSNTLVSQCDGFRYDWSDQAEEGPTNFALMAYTSSSSSSSDTEVSTCSKACLKSYETLKEHYDNLTKDFNKSQLNVGAYKAGLESVKARLDVYKNNKAVFEEDIKILKLDIMLRDNALIEIRKKIKKAKKERDDLKLTLEMFENSSKNPSKLLDSQICDKFKSSVGYDSQGFDSQVFDSQVNNKYKTGEGESVTSVPAVATSEVKITESKPKSVSEPLIEDWISDSENENETEFKSKQRKPSFAKKMVEKPVWNNARRMNHQNSQRMTHPHPKKKFVPRTVLIKSSLKTLNTAGQNSSRAAVSVNTTRLINTAYKRPTVNSARPASNVFNRVHSHVRRPFNKYTTNKNSNFNEKVNTVRENVTTVGTKAVVSDNKGNEANAVKALAIWVWRPKHKVLDHVFSIWMAFGGNICDLGSFGEETDKTTTLHLILEEVVHIECGDGVTSFKRRRQDVRSDGVRDLVTASEHGRPKETLKDFVL</sequence>
<keyword evidence="1" id="KW-0479">Metal-binding</keyword>
<accession>A0ABQ5DQ04</accession>
<dbReference type="EMBL" id="BQNB010015541">
    <property type="protein sequence ID" value="GJT41202.1"/>
    <property type="molecule type" value="Genomic_DNA"/>
</dbReference>
<evidence type="ECO:0000256" key="1">
    <source>
        <dbReference type="PROSITE-ProRule" id="PRU00047"/>
    </source>
</evidence>
<dbReference type="Pfam" id="PF00098">
    <property type="entry name" value="zf-CCHC"/>
    <property type="match status" value="1"/>
</dbReference>
<protein>
    <submittedName>
        <fullName evidence="4">Ribonuclease H-like domain-containing protein</fullName>
    </submittedName>
</protein>
<reference evidence="4" key="2">
    <citation type="submission" date="2022-01" db="EMBL/GenBank/DDBJ databases">
        <authorList>
            <person name="Yamashiro T."/>
            <person name="Shiraishi A."/>
            <person name="Satake H."/>
            <person name="Nakayama K."/>
        </authorList>
    </citation>
    <scope>NUCLEOTIDE SEQUENCE</scope>
</reference>